<feature type="compositionally biased region" description="Basic and acidic residues" evidence="1">
    <location>
        <begin position="29"/>
        <end position="43"/>
    </location>
</feature>
<proteinExistence type="predicted"/>
<protein>
    <submittedName>
        <fullName evidence="2">Uncharacterized protein</fullName>
    </submittedName>
</protein>
<evidence type="ECO:0000256" key="1">
    <source>
        <dbReference type="SAM" id="MobiDB-lite"/>
    </source>
</evidence>
<name>A0A644VEL6_9ZZZZ</name>
<evidence type="ECO:0000313" key="2">
    <source>
        <dbReference type="EMBL" id="MPL89758.1"/>
    </source>
</evidence>
<sequence length="405" mass="43490">MDLAVDPHPPLGAGKHHGVVKPLARPLGKARDDVQPVPHRDPGETVDQGALDGFGACRRVAGAGQRKLGQHQKCRAGRLRFGGEGLDAGKVRGAVVTGGELRHGKRRGPGARQRLMAVKPEVIEGVPRETICHQRLVKRGAAHLEDRLAQHPADTGAGRVDQAGDDRVARIHLRLDAAIGADDAAAARELHRALEPPAVRLDHVAAVLEGAGDPVGRGGALGQPVRDVADHIGAGEGFKPHRLEEMQVHADQDRDPPDRRVEDLMRDIARGRPFRFRDIGVRLAVRADHPPGSDQRGAVVIEVGDRIDLGQAHHDVAVMRRGDLAEALGRRAGDGLDLGGDLGAVVPAIARRSHLGHHDQPRPALRRLAAHPGKRGDVRLLREHRRFELDRGDLERGWGGHGGSP</sequence>
<dbReference type="EMBL" id="VSSQ01000287">
    <property type="protein sequence ID" value="MPL89758.1"/>
    <property type="molecule type" value="Genomic_DNA"/>
</dbReference>
<gene>
    <name evidence="2" type="ORF">SDC9_35800</name>
</gene>
<feature type="region of interest" description="Disordered" evidence="1">
    <location>
        <begin position="26"/>
        <end position="50"/>
    </location>
</feature>
<accession>A0A644VEL6</accession>
<reference evidence="2" key="1">
    <citation type="submission" date="2019-08" db="EMBL/GenBank/DDBJ databases">
        <authorList>
            <person name="Kucharzyk K."/>
            <person name="Murdoch R.W."/>
            <person name="Higgins S."/>
            <person name="Loffler F."/>
        </authorList>
    </citation>
    <scope>NUCLEOTIDE SEQUENCE</scope>
</reference>
<organism evidence="2">
    <name type="scientific">bioreactor metagenome</name>
    <dbReference type="NCBI Taxonomy" id="1076179"/>
    <lineage>
        <taxon>unclassified sequences</taxon>
        <taxon>metagenomes</taxon>
        <taxon>ecological metagenomes</taxon>
    </lineage>
</organism>
<feature type="region of interest" description="Disordered" evidence="1">
    <location>
        <begin position="1"/>
        <end position="20"/>
    </location>
</feature>
<comment type="caution">
    <text evidence="2">The sequence shown here is derived from an EMBL/GenBank/DDBJ whole genome shotgun (WGS) entry which is preliminary data.</text>
</comment>
<dbReference type="AlphaFoldDB" id="A0A644VEL6"/>